<dbReference type="InterPro" id="IPR027417">
    <property type="entry name" value="P-loop_NTPase"/>
</dbReference>
<keyword evidence="3" id="KW-0378">Hydrolase</keyword>
<dbReference type="PANTHER" id="PTHR43087:SF1">
    <property type="entry name" value="LAO_AO TRANSPORT SYSTEM ATPASE"/>
    <property type="match status" value="1"/>
</dbReference>
<dbReference type="AlphaFoldDB" id="A0A1F5RH92"/>
<dbReference type="Proteomes" id="UP000177230">
    <property type="component" value="Unassembled WGS sequence"/>
</dbReference>
<evidence type="ECO:0000256" key="3">
    <source>
        <dbReference type="ARBA" id="ARBA00022801"/>
    </source>
</evidence>
<comment type="caution">
    <text evidence="6">The sequence shown here is derived from an EMBL/GenBank/DDBJ whole genome shotgun (WGS) entry which is preliminary data.</text>
</comment>
<dbReference type="PANTHER" id="PTHR43087">
    <property type="entry name" value="LYSINE/ARGININE/ORNITHINE TRANSPORT SYSTEM KINASE"/>
    <property type="match status" value="1"/>
</dbReference>
<evidence type="ECO:0000256" key="5">
    <source>
        <dbReference type="ARBA" id="ARBA00023186"/>
    </source>
</evidence>
<reference evidence="6 7" key="1">
    <citation type="journal article" date="2016" name="Nat. Commun.">
        <title>Thousands of microbial genomes shed light on interconnected biogeochemical processes in an aquifer system.</title>
        <authorList>
            <person name="Anantharaman K."/>
            <person name="Brown C.T."/>
            <person name="Hug L.A."/>
            <person name="Sharon I."/>
            <person name="Castelle C.J."/>
            <person name="Probst A.J."/>
            <person name="Thomas B.C."/>
            <person name="Singh A."/>
            <person name="Wilkins M.J."/>
            <person name="Karaoz U."/>
            <person name="Brodie E.L."/>
            <person name="Williams K.H."/>
            <person name="Hubbard S.S."/>
            <person name="Banfield J.F."/>
        </authorList>
    </citation>
    <scope>NUCLEOTIDE SEQUENCE [LARGE SCALE GENOMIC DNA]</scope>
</reference>
<evidence type="ECO:0000256" key="2">
    <source>
        <dbReference type="ARBA" id="ARBA00022741"/>
    </source>
</evidence>
<accession>A0A1F5RH92</accession>
<name>A0A1F5RH92_9BACT</name>
<dbReference type="InterPro" id="IPR005129">
    <property type="entry name" value="GTPase_ArgK"/>
</dbReference>
<evidence type="ECO:0000313" key="6">
    <source>
        <dbReference type="EMBL" id="OGF13786.1"/>
    </source>
</evidence>
<keyword evidence="4" id="KW-0342">GTP-binding</keyword>
<dbReference type="SUPFAM" id="SSF52540">
    <property type="entry name" value="P-loop containing nucleoside triphosphate hydrolases"/>
    <property type="match status" value="1"/>
</dbReference>
<dbReference type="Gene3D" id="1.20.5.170">
    <property type="match status" value="1"/>
</dbReference>
<evidence type="ECO:0000313" key="7">
    <source>
        <dbReference type="Proteomes" id="UP000177230"/>
    </source>
</evidence>
<proteinExistence type="inferred from homology"/>
<evidence type="ECO:0000256" key="4">
    <source>
        <dbReference type="ARBA" id="ARBA00023134"/>
    </source>
</evidence>
<keyword evidence="5" id="KW-0143">Chaperone</keyword>
<protein>
    <recommendedName>
        <fullName evidence="8">GTPase</fullName>
    </recommendedName>
</protein>
<evidence type="ECO:0000256" key="1">
    <source>
        <dbReference type="ARBA" id="ARBA00009625"/>
    </source>
</evidence>
<organism evidence="6 7">
    <name type="scientific">Candidatus Edwardsbacteria bacterium GWF2_54_11</name>
    <dbReference type="NCBI Taxonomy" id="1817851"/>
    <lineage>
        <taxon>Bacteria</taxon>
        <taxon>Candidatus Edwardsiibacteriota</taxon>
    </lineage>
</organism>
<dbReference type="Pfam" id="PF03308">
    <property type="entry name" value="MeaB"/>
    <property type="match status" value="1"/>
</dbReference>
<sequence>MKNLVQKILAGDIRSIARAITLAENEDYQAVELLRSLYPHTGQAYVVGITGPPGGGKSTLVDRMIAYYRKLGLKVAIIGIDPSSTFTGGALLGDRVRMQAHATDSGVFIRSMGSRGHLGGLAVATADSAKILDAAGYDMIIFETVGIGQSEIEVASQVDTTVLVTVPGLGDDIQVLKAGTMEIADIFVVNKADRDGVEKSVMAIEQLLSTWDMNEDDFVPPILKVTAKDNIGIGELAQSIEQHKKYLHDSGKFEIRRRNRAVTEVHTLILNQLDKWAHEKMTKDITTRDNIEEVYLKFIDPHTVAREALRELELETMWDKWGQGADGGG</sequence>
<dbReference type="EMBL" id="MFFM01000012">
    <property type="protein sequence ID" value="OGF13786.1"/>
    <property type="molecule type" value="Genomic_DNA"/>
</dbReference>
<dbReference type="NCBIfam" id="TIGR00750">
    <property type="entry name" value="lao"/>
    <property type="match status" value="1"/>
</dbReference>
<dbReference type="CDD" id="cd03114">
    <property type="entry name" value="MMAA-like"/>
    <property type="match status" value="1"/>
</dbReference>
<keyword evidence="2" id="KW-0547">Nucleotide-binding</keyword>
<comment type="similarity">
    <text evidence="1">Belongs to the SIMIBI class G3E GTPase family. ArgK/MeaB subfamily.</text>
</comment>
<evidence type="ECO:0008006" key="8">
    <source>
        <dbReference type="Google" id="ProtNLM"/>
    </source>
</evidence>
<dbReference type="Gene3D" id="3.40.50.300">
    <property type="entry name" value="P-loop containing nucleotide triphosphate hydrolases"/>
    <property type="match status" value="1"/>
</dbReference>
<dbReference type="GO" id="GO:0005525">
    <property type="term" value="F:GTP binding"/>
    <property type="evidence" value="ECO:0007669"/>
    <property type="project" value="UniProtKB-KW"/>
</dbReference>
<gene>
    <name evidence="6" type="ORF">A2024_06505</name>
</gene>
<dbReference type="GO" id="GO:0003924">
    <property type="term" value="F:GTPase activity"/>
    <property type="evidence" value="ECO:0007669"/>
    <property type="project" value="InterPro"/>
</dbReference>
<dbReference type="InterPro" id="IPR052040">
    <property type="entry name" value="GTPase/Isobutyryl-CoA_mutase"/>
</dbReference>